<dbReference type="InterPro" id="IPR002048">
    <property type="entry name" value="EF_hand_dom"/>
</dbReference>
<dbReference type="InterPro" id="IPR002110">
    <property type="entry name" value="Ankyrin_rpt"/>
</dbReference>
<dbReference type="PROSITE" id="PS50297">
    <property type="entry name" value="ANK_REP_REGION"/>
    <property type="match status" value="5"/>
</dbReference>
<feature type="repeat" description="ANK" evidence="1">
    <location>
        <begin position="602"/>
        <end position="634"/>
    </location>
</feature>
<dbReference type="InterPro" id="IPR052801">
    <property type="entry name" value="Ankyrin-EF-hand"/>
</dbReference>
<gene>
    <name evidence="4" type="ORF">COCON_G00013470</name>
</gene>
<dbReference type="SUPFAM" id="SSF47473">
    <property type="entry name" value="EF-hand"/>
    <property type="match status" value="1"/>
</dbReference>
<dbReference type="GO" id="GO:0005509">
    <property type="term" value="F:calcium ion binding"/>
    <property type="evidence" value="ECO:0007669"/>
    <property type="project" value="InterPro"/>
</dbReference>
<dbReference type="PANTHER" id="PTHR24127:SF1">
    <property type="entry name" value="ANKYRIN REPEAT AND EF-HAND DOMAIN-CONTAINING PROTEIN 1"/>
    <property type="match status" value="1"/>
</dbReference>
<dbReference type="PROSITE" id="PS50222">
    <property type="entry name" value="EF_HAND_2"/>
    <property type="match status" value="1"/>
</dbReference>
<feature type="domain" description="EF-hand" evidence="3">
    <location>
        <begin position="380"/>
        <end position="415"/>
    </location>
</feature>
<feature type="repeat" description="ANK" evidence="1">
    <location>
        <begin position="49"/>
        <end position="81"/>
    </location>
</feature>
<dbReference type="SUPFAM" id="SSF48403">
    <property type="entry name" value="Ankyrin repeat"/>
    <property type="match status" value="2"/>
</dbReference>
<dbReference type="InterPro" id="IPR036770">
    <property type="entry name" value="Ankyrin_rpt-contain_sf"/>
</dbReference>
<accession>A0A9Q1I9D5</accession>
<dbReference type="OrthoDB" id="539213at2759"/>
<dbReference type="Proteomes" id="UP001152803">
    <property type="component" value="Unassembled WGS sequence"/>
</dbReference>
<evidence type="ECO:0000259" key="3">
    <source>
        <dbReference type="PROSITE" id="PS50222"/>
    </source>
</evidence>
<dbReference type="PRINTS" id="PR01415">
    <property type="entry name" value="ANKYRIN"/>
</dbReference>
<evidence type="ECO:0000313" key="5">
    <source>
        <dbReference type="Proteomes" id="UP001152803"/>
    </source>
</evidence>
<feature type="region of interest" description="Disordered" evidence="2">
    <location>
        <begin position="724"/>
        <end position="761"/>
    </location>
</feature>
<protein>
    <recommendedName>
        <fullName evidence="3">EF-hand domain-containing protein</fullName>
    </recommendedName>
</protein>
<dbReference type="EMBL" id="JAFJMO010000001">
    <property type="protein sequence ID" value="KAJ8288688.1"/>
    <property type="molecule type" value="Genomic_DNA"/>
</dbReference>
<name>A0A9Q1I9D5_CONCO</name>
<evidence type="ECO:0000256" key="1">
    <source>
        <dbReference type="PROSITE-ProRule" id="PRU00023"/>
    </source>
</evidence>
<feature type="repeat" description="ANK" evidence="1">
    <location>
        <begin position="569"/>
        <end position="601"/>
    </location>
</feature>
<dbReference type="PROSITE" id="PS50088">
    <property type="entry name" value="ANK_REPEAT"/>
    <property type="match status" value="6"/>
</dbReference>
<dbReference type="InterPro" id="IPR011992">
    <property type="entry name" value="EF-hand-dom_pair"/>
</dbReference>
<feature type="compositionally biased region" description="Basic and acidic residues" evidence="2">
    <location>
        <begin position="741"/>
        <end position="761"/>
    </location>
</feature>
<keyword evidence="1" id="KW-0040">ANK repeat</keyword>
<proteinExistence type="predicted"/>
<feature type="repeat" description="ANK" evidence="1">
    <location>
        <begin position="252"/>
        <end position="284"/>
    </location>
</feature>
<dbReference type="SMART" id="SM00248">
    <property type="entry name" value="ANK"/>
    <property type="match status" value="10"/>
</dbReference>
<dbReference type="AlphaFoldDB" id="A0A9Q1I9D5"/>
<feature type="region of interest" description="Disordered" evidence="2">
    <location>
        <begin position="665"/>
        <end position="698"/>
    </location>
</feature>
<evidence type="ECO:0000313" key="4">
    <source>
        <dbReference type="EMBL" id="KAJ8288688.1"/>
    </source>
</evidence>
<organism evidence="4 5">
    <name type="scientific">Conger conger</name>
    <name type="common">Conger eel</name>
    <name type="synonym">Muraena conger</name>
    <dbReference type="NCBI Taxonomy" id="82655"/>
    <lineage>
        <taxon>Eukaryota</taxon>
        <taxon>Metazoa</taxon>
        <taxon>Chordata</taxon>
        <taxon>Craniata</taxon>
        <taxon>Vertebrata</taxon>
        <taxon>Euteleostomi</taxon>
        <taxon>Actinopterygii</taxon>
        <taxon>Neopterygii</taxon>
        <taxon>Teleostei</taxon>
        <taxon>Anguilliformes</taxon>
        <taxon>Congridae</taxon>
        <taxon>Conger</taxon>
    </lineage>
</organism>
<reference evidence="4" key="1">
    <citation type="journal article" date="2023" name="Science">
        <title>Genome structures resolve the early diversification of teleost fishes.</title>
        <authorList>
            <person name="Parey E."/>
            <person name="Louis A."/>
            <person name="Montfort J."/>
            <person name="Bouchez O."/>
            <person name="Roques C."/>
            <person name="Iampietro C."/>
            <person name="Lluch J."/>
            <person name="Castinel A."/>
            <person name="Donnadieu C."/>
            <person name="Desvignes T."/>
            <person name="Floi Bucao C."/>
            <person name="Jouanno E."/>
            <person name="Wen M."/>
            <person name="Mejri S."/>
            <person name="Dirks R."/>
            <person name="Jansen H."/>
            <person name="Henkel C."/>
            <person name="Chen W.J."/>
            <person name="Zahm M."/>
            <person name="Cabau C."/>
            <person name="Klopp C."/>
            <person name="Thompson A.W."/>
            <person name="Robinson-Rechavi M."/>
            <person name="Braasch I."/>
            <person name="Lecointre G."/>
            <person name="Bobe J."/>
            <person name="Postlethwait J.H."/>
            <person name="Berthelot C."/>
            <person name="Roest Crollius H."/>
            <person name="Guiguen Y."/>
        </authorList>
    </citation>
    <scope>NUCLEOTIDE SEQUENCE</scope>
    <source>
        <strain evidence="4">Concon-B</strain>
    </source>
</reference>
<dbReference type="PANTHER" id="PTHR24127">
    <property type="entry name" value="ANKYRIN REPEAT AND EF-HAND DOMAIN-CONTAINING PROTEIN 1"/>
    <property type="match status" value="1"/>
</dbReference>
<feature type="repeat" description="ANK" evidence="1">
    <location>
        <begin position="186"/>
        <end position="218"/>
    </location>
</feature>
<feature type="repeat" description="ANK" evidence="1">
    <location>
        <begin position="536"/>
        <end position="568"/>
    </location>
</feature>
<evidence type="ECO:0000256" key="2">
    <source>
        <dbReference type="SAM" id="MobiDB-lite"/>
    </source>
</evidence>
<comment type="caution">
    <text evidence="4">The sequence shown here is derived from an EMBL/GenBank/DDBJ whole genome shotgun (WGS) entry which is preliminary data.</text>
</comment>
<dbReference type="Gene3D" id="1.25.40.20">
    <property type="entry name" value="Ankyrin repeat-containing domain"/>
    <property type="match status" value="3"/>
</dbReference>
<keyword evidence="5" id="KW-1185">Reference proteome</keyword>
<dbReference type="Pfam" id="PF12796">
    <property type="entry name" value="Ank_2"/>
    <property type="match status" value="3"/>
</dbReference>
<sequence>MKALVAEGRLELMQVYKLLQYVRNRDKAQIEKMAQLGVPNLINLSEPQEGLSALHQAAEANDGNMISFLLSQGALPDLQDKAGCTAAMRAATLGHYGIIELLGSKDADMKAVDLEGRGVLFYCIYPTEDHLHCLEAALKSGADVNNISYKGKPVLVLACENAEECEEMCIDLLDKGADPDNADEETGRTALMEAARVGAVSLVRSILQDYGKVNDIDNNKCHAAHFAARGGFLEVLQLLSAYSADLGMVSADGNTPLHLAATSGSAECCRFLAQRGCNPKLKNEEGLIARLIAKNLGYKAAMKEVKKAETLYGKYVEGGETNPNELWALTVHDWSYEHEESLRNSFEIEEEGDDEESHGPMDAICKNTFLSVMTDSGAPADAEKLEKIFAAHDKKRTGKMNLNDFFKGLEYLQKAFVAMSYGPKKKKAGKGGKGKKKKGKFFMPFPICAIPPDQVERRSDGGPPHFMIEKYHHFTDPNRFSRDSPPAHPIVDDSFWYMKEPEKAFININHCVKRGDLESLSLALSQAVPVDVKDRFYKTPLMTACSSGNYEVVKFLIGQGADVNASDQFKWTPLHHACHAGQVKIISLLIRSRADINAVALNGTTPLMRAIESCRPACVEHLINAGANVDTQNSKEQSCLDIAKAYGDLRIVNLVEVKLRDSDYVKEDTPQGKPAAAKKKPSLDEASASPRTLTPEPVATKLLRKDSVIFQNARIASGAVDRQDITYVPKKPWGPPVPKQEGQRKIHPGKTDLKEASTSKQ</sequence>